<dbReference type="GO" id="GO:0045216">
    <property type="term" value="P:cell-cell junction organization"/>
    <property type="evidence" value="ECO:0007669"/>
    <property type="project" value="InterPro"/>
</dbReference>
<dbReference type="RefSeq" id="XP_009167308.1">
    <property type="nucleotide sequence ID" value="XM_009169044.1"/>
</dbReference>
<feature type="compositionally biased region" description="Polar residues" evidence="1">
    <location>
        <begin position="2380"/>
        <end position="2389"/>
    </location>
</feature>
<feature type="compositionally biased region" description="Basic and acidic residues" evidence="1">
    <location>
        <begin position="1506"/>
        <end position="1521"/>
    </location>
</feature>
<evidence type="ECO:0000313" key="4">
    <source>
        <dbReference type="Proteomes" id="UP000054324"/>
    </source>
</evidence>
<feature type="region of interest" description="Disordered" evidence="1">
    <location>
        <begin position="2380"/>
        <end position="2400"/>
    </location>
</feature>
<feature type="region of interest" description="Disordered" evidence="1">
    <location>
        <begin position="1869"/>
        <end position="1909"/>
    </location>
</feature>
<dbReference type="PANTHER" id="PTHR21517:SF3">
    <property type="entry name" value="APICAL JUNCTION COMPONENT 1 HOMOLOG"/>
    <property type="match status" value="1"/>
</dbReference>
<feature type="compositionally biased region" description="Polar residues" evidence="1">
    <location>
        <begin position="286"/>
        <end position="298"/>
    </location>
</feature>
<sequence length="2400" mass="265464">MEPESKKASKDSFEDDWVKASEARYDSMKHLLQSVRHDIDALTSRIDQTQCSVELLRVDGTSPSVRQQVRSNNSSALGFSTNGGQDPQNCRPDILANVISGAEEAFRDEYMDIQIRESRTSFTPQYNDDQLLECNVAGASSEQIGDKSWRSPSDFNVHDPFESVRLPNEFTSGTTPYSPKQHCNHPAKETDLDDIDLHQFEPDDDSAGSLSPAVSPTFENYVTEGVNLNNMLVTKDESGHFQFAPNDPSVKPLTPEEYRVYDNGHALTTIDEASEEIEDDFSSSDMDLSTHSHQPSDQANLVTSSNVIMEVNSGRSIEPGFKTSGESTPGPLNVFTDDDNQMMYTTEYRIKSTSLKSTSDAERPFVGEASTIDGSDPHKAYDHVVVLRPKRAGTGESPVKQRPISAGSLRGYMRNGDGSVTGSLHSVVSMLSQESVLSEADSYVTVASRFNTTGSDDMYTTACSDFELPDQHTPNIYVHQDSDECPTLSRKRTKLSKSQRHRSTDFQPQSESSSEDDENEDVLRITEAIVVTPKFSRLPSKMASPKEDVSSTFWGGDYSGTEAKIQPVENISKATGAPGVISYKRIALRRPKRSSPVHKNFPTDESPNRSDPDAKSSDSSSSADEADYDASASITWASRQIGPEGGVLPPDSVCKPGFNFDKVPCSIQKSSVIASGLLERCKGDRDQDGGINGDHMMVGLPAVLQDSRTINSRFVDHGSSDASGIVVVPKYNLSSQYPVNNTQEERVTLSTEDRWQCVESQTDLARASTHADDSRLAKPNEPVVTQRVDSDFAASQHKQRDPTEIDETKTNVSSFLVSHDPVAATQCPEKACATSTVLSTFSEEINESNESKQDQRAINQLDVREDMHGARLNYNTNPNYLGNQQFGTSHIYNDRTREIARQNAINIQRLDSAKTMIDGGSRAVLPLGAVLSSAEASAARPSIYSPPPSTMDDMVNKQRAKDTSDVLIQGHQPRPELSSSTVQQRSSITGYSPSPSSKLLNGSSETGGARYADASQAARLFSPSCLSAKAESEPGETQPYREIPIQSSYVRKIALSVDVPTYQPEDRLRAGNPGTEEQSIYPFTRLDTGSVHTRQRTNIITVENMSSVRPVTSEQSYIPSFTDDIQAASQRTSRILHGKAELLDAPTKPFADTHVPLSVCRDNSHIDLEEARMDSLAVRVCGMELSDPSRANSHHAAEVEHDRDQTVFSPLSKNTNLKPMHSQVELMRSPKAVAPVQLDSVSSANCSQQRIQSPSPPYSVTRSTGFRSSPPLIRPKWQLKPIPTDSEIRERLRSRSRQRTDTRQSRPVHPELTGSYRPRSSRSDSRYRCTDLDSAIAESKAETSPSKTQNLEAFSDTKQSASLFDLGEHLRKNTKLSYYHQNGSTARSSGTEDATTRKFFGDAKSYSSLLETDIDTGENFERPIILETDVDNLDTLINGRSFTAPIEDYCQPKTRSLFNLAHSYTPGLHRRQTTMDKSPGVIEINTHSPNDLGDNWQRTKSLQGLTHRDRESPTPRQDISHQNKASSIGAKGLIERLRERARSTHELRIAQSLTKLRIPEWLDKAECLSRSVVEGAGSTDRDRPRQKELTSELTRTLSSKEDDQGHSRSNLSTLRSLSSVRKVEGPFSPKWLPKSTTIETVAEPTRPRAGISHQPRFIRPSQELRERGESASRLRPIRSKLYSSMKSVAGAQSSLEKTATDLRPQVAPRPLKSIIVGQGTEMKLSPQDFVPKEEQVWGHQHRQVLANTNLLASGTPNTQPASNHFDTMNQVSPRIGGSLLDTAYLGHAGSKEAGRTQEDIKPADYDSGTEHSGDLTESNVLKPTSNIIKHVEPVHTLNDTQAQHIQSNRMEVHDRRLRKSPADRFVYSNFDSDSGPEIQSPCDDFSGDQPCSDWHSIDAEGDPESEATDGLDQISDLTCLTSLVDTCASRHQALLANRPSALEHLLTSLGWWPPAPQTEHRYLPPTAAEAISIAAHEFDVDDDSHRTEFIQLLTSPESRRPINLGEFALNQLSGAVQRKQEDGLLYISCGRSECTKSPIQVNQAIDWCACPNCYTLYCSSVCRAIDRRAAHDHPTICSFARAKRVCNRLLRNLAAGQVTGLTALAKTGMARLGRGGILLPFALVQHAELFLQRARSYSFVAKESIDNSLEYASSCWENKHLPSPGGLMSPPLYLTLKELEELDSTVAKPCQSYNPSMSMVLIVVVCAYELIARSDGRPVHLFKQSLIIPFPVHNAPCISSSQPGSPAERPVKLPRTVLSKPVLPQTNGLLSKPDRQAAAAREAYMIRLQRVLRERGVSLRHHHPEIYTQIANYVETGVPFAPIRIVFHDFVLREEVLCTIQPMCDPLLQPTRQMQSRQRPPNELYEEVVLEAPQRCSAITEHSPTTSQGHIARPFPETDF</sequence>
<feature type="region of interest" description="Disordered" evidence="1">
    <location>
        <begin position="1505"/>
        <end position="1531"/>
    </location>
</feature>
<organism evidence="3 4">
    <name type="scientific">Opisthorchis viverrini</name>
    <name type="common">Southeast Asian liver fluke</name>
    <dbReference type="NCBI Taxonomy" id="6198"/>
    <lineage>
        <taxon>Eukaryota</taxon>
        <taxon>Metazoa</taxon>
        <taxon>Spiralia</taxon>
        <taxon>Lophotrochozoa</taxon>
        <taxon>Platyhelminthes</taxon>
        <taxon>Trematoda</taxon>
        <taxon>Digenea</taxon>
        <taxon>Opisthorchiida</taxon>
        <taxon>Opisthorchiata</taxon>
        <taxon>Opisthorchiidae</taxon>
        <taxon>Opisthorchis</taxon>
    </lineage>
</organism>
<feature type="compositionally biased region" description="Low complexity" evidence="1">
    <location>
        <begin position="617"/>
        <end position="629"/>
    </location>
</feature>
<evidence type="ECO:0000313" key="3">
    <source>
        <dbReference type="EMBL" id="KER28956.1"/>
    </source>
</evidence>
<feature type="region of interest" description="Disordered" evidence="1">
    <location>
        <begin position="166"/>
        <end position="188"/>
    </location>
</feature>
<feature type="region of interest" description="Disordered" evidence="1">
    <location>
        <begin position="1789"/>
        <end position="1823"/>
    </location>
</feature>
<dbReference type="InterPro" id="IPR058586">
    <property type="entry name" value="Ajm-1"/>
</dbReference>
<dbReference type="PANTHER" id="PTHR21517">
    <property type="entry name" value="APICAL JUNCTION COMPONENT 1 HOMOLOG"/>
    <property type="match status" value="1"/>
</dbReference>
<feature type="compositionally biased region" description="Basic residues" evidence="1">
    <location>
        <begin position="489"/>
        <end position="501"/>
    </location>
</feature>
<dbReference type="GO" id="GO:0005886">
    <property type="term" value="C:plasma membrane"/>
    <property type="evidence" value="ECO:0007669"/>
    <property type="project" value="TreeGrafter"/>
</dbReference>
<feature type="compositionally biased region" description="Basic residues" evidence="1">
    <location>
        <begin position="587"/>
        <end position="596"/>
    </location>
</feature>
<evidence type="ECO:0000259" key="2">
    <source>
        <dbReference type="Pfam" id="PF26649"/>
    </source>
</evidence>
<dbReference type="Proteomes" id="UP000054324">
    <property type="component" value="Unassembled WGS sequence"/>
</dbReference>
<dbReference type="CTD" id="20318517"/>
<dbReference type="OrthoDB" id="6431454at2759"/>
<feature type="compositionally biased region" description="Basic and acidic residues" evidence="1">
    <location>
        <begin position="798"/>
        <end position="807"/>
    </location>
</feature>
<feature type="region of interest" description="Disordered" evidence="1">
    <location>
        <begin position="936"/>
        <end position="1007"/>
    </location>
</feature>
<feature type="compositionally biased region" description="Acidic residues" evidence="1">
    <location>
        <begin position="1899"/>
        <end position="1909"/>
    </location>
</feature>
<feature type="region of interest" description="Disordered" evidence="1">
    <location>
        <begin position="478"/>
        <end position="521"/>
    </location>
</feature>
<feature type="region of interest" description="Disordered" evidence="1">
    <location>
        <begin position="316"/>
        <end position="338"/>
    </location>
</feature>
<feature type="compositionally biased region" description="Polar residues" evidence="1">
    <location>
        <begin position="169"/>
        <end position="178"/>
    </location>
</feature>
<feature type="region of interest" description="Disordered" evidence="1">
    <location>
        <begin position="587"/>
        <end position="629"/>
    </location>
</feature>
<feature type="compositionally biased region" description="Basic and acidic residues" evidence="1">
    <location>
        <begin position="606"/>
        <end position="616"/>
    </location>
</feature>
<name>A0A074ZP99_OPIVI</name>
<feature type="compositionally biased region" description="Basic and acidic residues" evidence="1">
    <location>
        <begin position="1286"/>
        <end position="1304"/>
    </location>
</feature>
<dbReference type="InterPro" id="IPR038825">
    <property type="entry name" value="Apical_junction"/>
</dbReference>
<dbReference type="GeneID" id="20318517"/>
<feature type="domain" description="Apical junction molecule ajm1 alpha/beta" evidence="2">
    <location>
        <begin position="2079"/>
        <end position="2209"/>
    </location>
</feature>
<dbReference type="GO" id="GO:0043296">
    <property type="term" value="C:apical junction complex"/>
    <property type="evidence" value="ECO:0007669"/>
    <property type="project" value="TreeGrafter"/>
</dbReference>
<feature type="region of interest" description="Disordered" evidence="1">
    <location>
        <begin position="277"/>
        <end position="298"/>
    </location>
</feature>
<feature type="compositionally biased region" description="Basic and acidic residues" evidence="1">
    <location>
        <begin position="1789"/>
        <end position="1814"/>
    </location>
</feature>
<feature type="region of interest" description="Disordered" evidence="1">
    <location>
        <begin position="1573"/>
        <end position="1613"/>
    </location>
</feature>
<gene>
    <name evidence="3" type="ORF">T265_04335</name>
</gene>
<keyword evidence="4" id="KW-1185">Reference proteome</keyword>
<dbReference type="EMBL" id="KL596688">
    <property type="protein sequence ID" value="KER28956.1"/>
    <property type="molecule type" value="Genomic_DNA"/>
</dbReference>
<evidence type="ECO:0000256" key="1">
    <source>
        <dbReference type="SAM" id="MobiDB-lite"/>
    </source>
</evidence>
<dbReference type="Pfam" id="PF26649">
    <property type="entry name" value="Ajm-1"/>
    <property type="match status" value="1"/>
</dbReference>
<proteinExistence type="predicted"/>
<feature type="compositionally biased region" description="Polar residues" evidence="1">
    <location>
        <begin position="1243"/>
        <end position="1267"/>
    </location>
</feature>
<reference evidence="3 4" key="1">
    <citation type="submission" date="2013-11" db="EMBL/GenBank/DDBJ databases">
        <title>Opisthorchis viverrini - life in the bile duct.</title>
        <authorList>
            <person name="Young N.D."/>
            <person name="Nagarajan N."/>
            <person name="Lin S.J."/>
            <person name="Korhonen P.K."/>
            <person name="Jex A.R."/>
            <person name="Hall R.S."/>
            <person name="Safavi-Hemami H."/>
            <person name="Kaewkong W."/>
            <person name="Bertrand D."/>
            <person name="Gao S."/>
            <person name="Seet Q."/>
            <person name="Wongkham S."/>
            <person name="Teh B.T."/>
            <person name="Wongkham C."/>
            <person name="Intapan P.M."/>
            <person name="Maleewong W."/>
            <person name="Yang X."/>
            <person name="Hu M."/>
            <person name="Wang Z."/>
            <person name="Hofmann A."/>
            <person name="Sternberg P.W."/>
            <person name="Tan P."/>
            <person name="Wang J."/>
            <person name="Gasser R.B."/>
        </authorList>
    </citation>
    <scope>NUCLEOTIDE SEQUENCE [LARGE SCALE GENOMIC DNA]</scope>
</reference>
<protein>
    <recommendedName>
        <fullName evidence="2">Apical junction molecule ajm1 alpha/beta domain-containing protein</fullName>
    </recommendedName>
</protein>
<feature type="compositionally biased region" description="Basic and acidic residues" evidence="1">
    <location>
        <begin position="769"/>
        <end position="778"/>
    </location>
</feature>
<accession>A0A074ZP99</accession>
<feature type="region of interest" description="Disordered" evidence="1">
    <location>
        <begin position="766"/>
        <end position="807"/>
    </location>
</feature>
<feature type="compositionally biased region" description="Basic and acidic residues" evidence="1">
    <location>
        <begin position="954"/>
        <end position="964"/>
    </location>
</feature>
<dbReference type="KEGG" id="ovi:T265_04335"/>
<feature type="compositionally biased region" description="Basic and acidic residues" evidence="1">
    <location>
        <begin position="1579"/>
        <end position="1590"/>
    </location>
</feature>
<dbReference type="STRING" id="6198.A0A074ZP99"/>
<feature type="compositionally biased region" description="Polar residues" evidence="1">
    <location>
        <begin position="977"/>
        <end position="991"/>
    </location>
</feature>
<feature type="region of interest" description="Disordered" evidence="1">
    <location>
        <begin position="1243"/>
        <end position="1328"/>
    </location>
</feature>